<organism evidence="1 2">
    <name type="scientific">Dechloromonas denitrificans</name>
    <dbReference type="NCBI Taxonomy" id="281362"/>
    <lineage>
        <taxon>Bacteria</taxon>
        <taxon>Pseudomonadati</taxon>
        <taxon>Pseudomonadota</taxon>
        <taxon>Betaproteobacteria</taxon>
        <taxon>Rhodocyclales</taxon>
        <taxon>Azonexaceae</taxon>
        <taxon>Dechloromonas</taxon>
    </lineage>
</organism>
<dbReference type="RefSeq" id="WP_066887084.1">
    <property type="nucleotide sequence ID" value="NZ_LODL01000040.1"/>
</dbReference>
<sequence>MKPEEVLRQALEIHAPWQIVRMRNDLGKGQIDLWVARESVRSSWFFGARSEVGQGNEQVWRHINIGNARCLVHALPPGADDQPGLQWLGEAKQPFSRALARQIAGMFMEGITFQAICSLLDIPVAELWKFKHSLDNGKTNLSGRRMASAEPAGSGVPEASDPVWERLLDGTINIEIRVLSLKLLLTKLREQFSLITDGEVRLLKTHEMQRYFVRHEKLLGHELAQLARL</sequence>
<dbReference type="EMBL" id="LODL01000040">
    <property type="protein sequence ID" value="KXB28992.1"/>
    <property type="molecule type" value="Genomic_DNA"/>
</dbReference>
<gene>
    <name evidence="1" type="ORF">AT959_19415</name>
</gene>
<protein>
    <submittedName>
        <fullName evidence="1">Uncharacterized protein</fullName>
    </submittedName>
</protein>
<evidence type="ECO:0000313" key="2">
    <source>
        <dbReference type="Proteomes" id="UP000070186"/>
    </source>
</evidence>
<dbReference type="Proteomes" id="UP000070186">
    <property type="component" value="Unassembled WGS sequence"/>
</dbReference>
<proteinExistence type="predicted"/>
<name>A0A133XDI1_9RHOO</name>
<accession>A0A133XDI1</accession>
<dbReference type="AlphaFoldDB" id="A0A133XDI1"/>
<evidence type="ECO:0000313" key="1">
    <source>
        <dbReference type="EMBL" id="KXB28992.1"/>
    </source>
</evidence>
<reference evidence="1 2" key="1">
    <citation type="submission" date="2015-12" db="EMBL/GenBank/DDBJ databases">
        <title>Nitrous oxide reduction kinetics distinguish bacteria harboring typical versus atypical NosZ.</title>
        <authorList>
            <person name="Yoon S."/>
            <person name="Nissen S."/>
            <person name="Park D."/>
            <person name="Sanford R.A."/>
            <person name="Loeffler F.E."/>
        </authorList>
    </citation>
    <scope>NUCLEOTIDE SEQUENCE [LARGE SCALE GENOMIC DNA]</scope>
    <source>
        <strain evidence="1 2">ATCC BAA-841</strain>
    </source>
</reference>
<keyword evidence="2" id="KW-1185">Reference proteome</keyword>
<comment type="caution">
    <text evidence="1">The sequence shown here is derived from an EMBL/GenBank/DDBJ whole genome shotgun (WGS) entry which is preliminary data.</text>
</comment>
<dbReference type="STRING" id="281362.AT959_19415"/>